<comment type="subcellular location">
    <subcellularLocation>
        <location evidence="11">Cytoplasm</location>
    </subcellularLocation>
</comment>
<dbReference type="NCBIfam" id="TIGR00551">
    <property type="entry name" value="nadB"/>
    <property type="match status" value="1"/>
</dbReference>
<dbReference type="InterPro" id="IPR003953">
    <property type="entry name" value="FAD-dep_OxRdtase_2_FAD-bd"/>
</dbReference>
<evidence type="ECO:0000259" key="13">
    <source>
        <dbReference type="Pfam" id="PF02910"/>
    </source>
</evidence>
<comment type="caution">
    <text evidence="14">The sequence shown here is derived from an EMBL/GenBank/DDBJ whole genome shotgun (WGS) entry which is preliminary data.</text>
</comment>
<evidence type="ECO:0000256" key="5">
    <source>
        <dbReference type="ARBA" id="ARBA00022630"/>
    </source>
</evidence>
<dbReference type="EMBL" id="REFO01000013">
    <property type="protein sequence ID" value="RMA93177.1"/>
    <property type="molecule type" value="Genomic_DNA"/>
</dbReference>
<keyword evidence="15" id="KW-1185">Reference proteome</keyword>
<feature type="domain" description="FAD-dependent oxidoreductase 2 FAD-binding" evidence="12">
    <location>
        <begin position="19"/>
        <end position="380"/>
    </location>
</feature>
<accession>A0A3M0B7T4</accession>
<dbReference type="Pfam" id="PF02910">
    <property type="entry name" value="Succ_DH_flav_C"/>
    <property type="match status" value="1"/>
</dbReference>
<dbReference type="SUPFAM" id="SSF46977">
    <property type="entry name" value="Succinate dehydrogenase/fumarate reductase flavoprotein C-terminal domain"/>
    <property type="match status" value="1"/>
</dbReference>
<dbReference type="RefSeq" id="WP_121923350.1">
    <property type="nucleotide sequence ID" value="NZ_REFO01000013.1"/>
</dbReference>
<dbReference type="InterPro" id="IPR037099">
    <property type="entry name" value="Fum_R/Succ_DH_flav-like_C_sf"/>
</dbReference>
<evidence type="ECO:0000256" key="9">
    <source>
        <dbReference type="ARBA" id="ARBA00048305"/>
    </source>
</evidence>
<gene>
    <name evidence="14" type="ORF">CLV39_1232</name>
</gene>
<evidence type="ECO:0000313" key="15">
    <source>
        <dbReference type="Proteomes" id="UP000280842"/>
    </source>
</evidence>
<keyword evidence="6 11" id="KW-0662">Pyridine nucleotide biosynthesis</keyword>
<dbReference type="SUPFAM" id="SSF56425">
    <property type="entry name" value="Succinate dehydrogenase/fumarate reductase flavoprotein, catalytic domain"/>
    <property type="match status" value="1"/>
</dbReference>
<comment type="pathway">
    <text evidence="2 11">Cofactor biosynthesis; NAD(+) biosynthesis; iminoaspartate from L-aspartate (oxidase route): step 1/1.</text>
</comment>
<dbReference type="Gene3D" id="3.90.700.10">
    <property type="entry name" value="Succinate dehydrogenase/fumarate reductase flavoprotein, catalytic domain"/>
    <property type="match status" value="1"/>
</dbReference>
<dbReference type="GO" id="GO:0005737">
    <property type="term" value="C:cytoplasm"/>
    <property type="evidence" value="ECO:0007669"/>
    <property type="project" value="UniProtKB-SubCell"/>
</dbReference>
<dbReference type="PANTHER" id="PTHR42716:SF2">
    <property type="entry name" value="L-ASPARTATE OXIDASE, CHLOROPLASTIC"/>
    <property type="match status" value="1"/>
</dbReference>
<evidence type="ECO:0000256" key="3">
    <source>
        <dbReference type="ARBA" id="ARBA00008562"/>
    </source>
</evidence>
<dbReference type="Pfam" id="PF00890">
    <property type="entry name" value="FAD_binding_2"/>
    <property type="match status" value="1"/>
</dbReference>
<dbReference type="Gene3D" id="3.50.50.60">
    <property type="entry name" value="FAD/NAD(P)-binding domain"/>
    <property type="match status" value="1"/>
</dbReference>
<keyword evidence="7 11" id="KW-0274">FAD</keyword>
<evidence type="ECO:0000256" key="7">
    <source>
        <dbReference type="ARBA" id="ARBA00022827"/>
    </source>
</evidence>
<keyword evidence="5 11" id="KW-0285">Flavoprotein</keyword>
<dbReference type="OrthoDB" id="9806724at2"/>
<keyword evidence="8 11" id="KW-0560">Oxidoreductase</keyword>
<dbReference type="EC" id="1.4.3.16" evidence="4 10"/>
<evidence type="ECO:0000256" key="1">
    <source>
        <dbReference type="ARBA" id="ARBA00001974"/>
    </source>
</evidence>
<sequence>MDRYFTNFNTKDFPSEKVDTIIVGAGIAGLSVANKLKELGSKFIILTKKNVGISNSFLAQGGLAAAIGKDDSPELHFKDTINAGKGLCIEKNVEILVEEGLERVVDLINNGLEFDKDEKGYIKLTREAAHSKRRVLHVKDKTGKEIGKFLYKNLDNKYFETNFYLEEILTEDNKFVGVIVSNKKEKKVIYAKSLVIASGGYSPLFKRNTSTYNIGGDVILKAFRAGCRLKDIEFIQFHPTALNLPHTPAYLITEAIRGEGAILIDEKGNRFTNELAPRDEVARAIFEKEKEGSKVFLNLKPLIEKGINLEERFPTIYSLLKEYNLLDSIDKVPVSPAAHFSIGGIEANPSGKTNVEGIFAVGEASCSGVHGANRLASNSLLECITFGSKTAYGVYLYNMYQKIKEINISNKIKYKKDLTDNKKEEIIYTLKNLMWNKVGLIRDRESLKLALKSIENLIEDVQNHFSPVYILDILYLSKAVTLSALNREESRGVHYRQDFKSPREEFKKHSIIENKNFEIKLEVN</sequence>
<dbReference type="InterPro" id="IPR005288">
    <property type="entry name" value="NadB"/>
</dbReference>
<evidence type="ECO:0000313" key="14">
    <source>
        <dbReference type="EMBL" id="RMA93177.1"/>
    </source>
</evidence>
<evidence type="ECO:0000259" key="12">
    <source>
        <dbReference type="Pfam" id="PF00890"/>
    </source>
</evidence>
<dbReference type="InterPro" id="IPR027477">
    <property type="entry name" value="Succ_DH/fumarate_Rdtase_cat_sf"/>
</dbReference>
<comment type="similarity">
    <text evidence="3 11">Belongs to the FAD-dependent oxidoreductase 2 family. NadB subfamily.</text>
</comment>
<name>A0A3M0B7T4_9AQUI</name>
<feature type="domain" description="Fumarate reductase/succinate dehydrogenase flavoprotein-like C-terminal" evidence="13">
    <location>
        <begin position="430"/>
        <end position="521"/>
    </location>
</feature>
<dbReference type="SUPFAM" id="SSF51905">
    <property type="entry name" value="FAD/NAD(P)-binding domain"/>
    <property type="match status" value="1"/>
</dbReference>
<dbReference type="AlphaFoldDB" id="A0A3M0B7T4"/>
<dbReference type="GO" id="GO:0008734">
    <property type="term" value="F:L-aspartate oxidase activity"/>
    <property type="evidence" value="ECO:0007669"/>
    <property type="project" value="UniProtKB-UniRule"/>
</dbReference>
<protein>
    <recommendedName>
        <fullName evidence="4 10">L-aspartate oxidase</fullName>
        <ecNumber evidence="4 10">1.4.3.16</ecNumber>
    </recommendedName>
</protein>
<dbReference type="InterPro" id="IPR036188">
    <property type="entry name" value="FAD/NAD-bd_sf"/>
</dbReference>
<evidence type="ECO:0000256" key="4">
    <source>
        <dbReference type="ARBA" id="ARBA00012173"/>
    </source>
</evidence>
<evidence type="ECO:0000256" key="10">
    <source>
        <dbReference type="NCBIfam" id="TIGR00551"/>
    </source>
</evidence>
<dbReference type="Gene3D" id="1.20.58.100">
    <property type="entry name" value="Fumarate reductase/succinate dehydrogenase flavoprotein-like, C-terminal domain"/>
    <property type="match status" value="1"/>
</dbReference>
<organism evidence="14 15">
    <name type="scientific">Hydrogenothermus marinus</name>
    <dbReference type="NCBI Taxonomy" id="133270"/>
    <lineage>
        <taxon>Bacteria</taxon>
        <taxon>Pseudomonadati</taxon>
        <taxon>Aquificota</taxon>
        <taxon>Aquificia</taxon>
        <taxon>Aquificales</taxon>
        <taxon>Hydrogenothermaceae</taxon>
        <taxon>Hydrogenothermus</taxon>
    </lineage>
</organism>
<evidence type="ECO:0000256" key="6">
    <source>
        <dbReference type="ARBA" id="ARBA00022642"/>
    </source>
</evidence>
<comment type="cofactor">
    <cofactor evidence="1 11">
        <name>FAD</name>
        <dbReference type="ChEBI" id="CHEBI:57692"/>
    </cofactor>
</comment>
<comment type="catalytic activity">
    <reaction evidence="9">
        <text>L-aspartate + O2 = iminosuccinate + H2O2</text>
        <dbReference type="Rhea" id="RHEA:25876"/>
        <dbReference type="ChEBI" id="CHEBI:15379"/>
        <dbReference type="ChEBI" id="CHEBI:16240"/>
        <dbReference type="ChEBI" id="CHEBI:29991"/>
        <dbReference type="ChEBI" id="CHEBI:77875"/>
        <dbReference type="EC" id="1.4.3.16"/>
    </reaction>
    <physiologicalReaction direction="left-to-right" evidence="9">
        <dbReference type="Rhea" id="RHEA:25877"/>
    </physiologicalReaction>
</comment>
<dbReference type="PRINTS" id="PR00368">
    <property type="entry name" value="FADPNR"/>
</dbReference>
<dbReference type="GO" id="GO:0034628">
    <property type="term" value="P:'de novo' NAD+ biosynthetic process from L-aspartate"/>
    <property type="evidence" value="ECO:0007669"/>
    <property type="project" value="TreeGrafter"/>
</dbReference>
<evidence type="ECO:0000256" key="11">
    <source>
        <dbReference type="RuleBase" id="RU362049"/>
    </source>
</evidence>
<evidence type="ECO:0000256" key="8">
    <source>
        <dbReference type="ARBA" id="ARBA00023002"/>
    </source>
</evidence>
<comment type="function">
    <text evidence="11">Catalyzes the oxidation of L-aspartate to iminoaspartate.</text>
</comment>
<evidence type="ECO:0000256" key="2">
    <source>
        <dbReference type="ARBA" id="ARBA00004950"/>
    </source>
</evidence>
<reference evidence="14 15" key="1">
    <citation type="submission" date="2018-10" db="EMBL/GenBank/DDBJ databases">
        <title>Genomic Encyclopedia of Archaeal and Bacterial Type Strains, Phase II (KMG-II): from individual species to whole genera.</title>
        <authorList>
            <person name="Goeker M."/>
        </authorList>
    </citation>
    <scope>NUCLEOTIDE SEQUENCE [LARGE SCALE GENOMIC DNA]</scope>
    <source>
        <strain evidence="14 15">VM1</strain>
    </source>
</reference>
<dbReference type="PANTHER" id="PTHR42716">
    <property type="entry name" value="L-ASPARTATE OXIDASE"/>
    <property type="match status" value="1"/>
</dbReference>
<proteinExistence type="inferred from homology"/>
<dbReference type="UniPathway" id="UPA00253">
    <property type="reaction ID" value="UER00326"/>
</dbReference>
<dbReference type="InterPro" id="IPR015939">
    <property type="entry name" value="Fum_Rdtase/Succ_DH_flav-like_C"/>
</dbReference>
<dbReference type="Proteomes" id="UP000280842">
    <property type="component" value="Unassembled WGS sequence"/>
</dbReference>